<feature type="site" description="Interaction with DNA substrate" evidence="10">
    <location>
        <position position="220"/>
    </location>
</feature>
<proteinExistence type="inferred from homology"/>
<evidence type="ECO:0000256" key="3">
    <source>
        <dbReference type="ARBA" id="ARBA00012115"/>
    </source>
</evidence>
<dbReference type="EC" id="3.1.11.2" evidence="3"/>
<dbReference type="PANTHER" id="PTHR22748:SF6">
    <property type="entry name" value="DNA-(APURINIC OR APYRIMIDINIC SITE) ENDONUCLEASE"/>
    <property type="match status" value="1"/>
</dbReference>
<reference evidence="12" key="2">
    <citation type="submission" date="2025-09" db="UniProtKB">
        <authorList>
            <consortium name="Ensembl"/>
        </authorList>
    </citation>
    <scope>IDENTIFICATION</scope>
</reference>
<dbReference type="GO" id="GO:0008081">
    <property type="term" value="F:phosphoric diester hydrolase activity"/>
    <property type="evidence" value="ECO:0007669"/>
    <property type="project" value="TreeGrafter"/>
</dbReference>
<dbReference type="GO" id="GO:0006284">
    <property type="term" value="P:base-excision repair"/>
    <property type="evidence" value="ECO:0007669"/>
    <property type="project" value="TreeGrafter"/>
</dbReference>
<keyword evidence="4 9" id="KW-0479">Metal-binding</keyword>
<keyword evidence="6" id="KW-0378">Hydrolase</keyword>
<keyword evidence="9" id="KW-0464">Manganese</keyword>
<dbReference type="CDD" id="cd09076">
    <property type="entry name" value="L1-EN"/>
    <property type="match status" value="1"/>
</dbReference>
<comment type="catalytic activity">
    <reaction evidence="1">
        <text>Exonucleolytic cleavage in the 3'- to 5'-direction to yield nucleoside 5'-phosphates.</text>
        <dbReference type="EC" id="3.1.11.2"/>
    </reaction>
</comment>
<dbReference type="GO" id="GO:0005634">
    <property type="term" value="C:nucleus"/>
    <property type="evidence" value="ECO:0007669"/>
    <property type="project" value="TreeGrafter"/>
</dbReference>
<evidence type="ECO:0000256" key="8">
    <source>
        <dbReference type="ARBA" id="ARBA00023204"/>
    </source>
</evidence>
<sequence>MANVKMLSVNVRSILRSSRRAAILREITSTHFDVAFIHECFLPSRASYPDLTKEWPGPSHFSGGNACKNDGIAVLFSQKLPWVIKSALDLVPGRVCVLDVDLYDLCFRFINVYFPQNPRERIVCLKKIELWLCTQRFIVLGGDFNLVVDSPERDSSCLAPKQMLLAFDLRDSFREVHLSDPGYTWVGHGFYAQSRIDYFFISRHFGIRGFQRIWISFSDHCGIMLEVSLPTTSAMASAASRLKEIGTIRHAKRWCCLSSLLGYWAQSWTGCHSDSIPARWHSFCEPRKNDRLS</sequence>
<keyword evidence="7 9" id="KW-0460">Magnesium</keyword>
<evidence type="ECO:0000313" key="13">
    <source>
        <dbReference type="Proteomes" id="UP000694388"/>
    </source>
</evidence>
<comment type="cofactor">
    <cofactor evidence="9">
        <name>Mg(2+)</name>
        <dbReference type="ChEBI" id="CHEBI:18420"/>
    </cofactor>
    <cofactor evidence="9">
        <name>Mn(2+)</name>
        <dbReference type="ChEBI" id="CHEBI:29035"/>
    </cofactor>
    <text evidence="9">Probably binds two magnesium or manganese ions per subunit.</text>
</comment>
<accession>A0A8C4QK79</accession>
<evidence type="ECO:0000256" key="1">
    <source>
        <dbReference type="ARBA" id="ARBA00000493"/>
    </source>
</evidence>
<evidence type="ECO:0000256" key="2">
    <source>
        <dbReference type="ARBA" id="ARBA00007092"/>
    </source>
</evidence>
<dbReference type="InterPro" id="IPR005135">
    <property type="entry name" value="Endo/exonuclease/phosphatase"/>
</dbReference>
<dbReference type="InterPro" id="IPR036691">
    <property type="entry name" value="Endo/exonu/phosph_ase_sf"/>
</dbReference>
<evidence type="ECO:0000313" key="12">
    <source>
        <dbReference type="Ensembl" id="ENSEBUP00000016767.1"/>
    </source>
</evidence>
<dbReference type="OMA" id="VAFIHEC"/>
<evidence type="ECO:0000259" key="11">
    <source>
        <dbReference type="Pfam" id="PF03372"/>
    </source>
</evidence>
<dbReference type="Gene3D" id="3.60.10.10">
    <property type="entry name" value="Endonuclease/exonuclease/phosphatase"/>
    <property type="match status" value="1"/>
</dbReference>
<dbReference type="AlphaFoldDB" id="A0A8C4QK79"/>
<dbReference type="GO" id="GO:0003906">
    <property type="term" value="F:DNA-(apurinic or apyrimidinic site) endonuclease activity"/>
    <property type="evidence" value="ECO:0007669"/>
    <property type="project" value="TreeGrafter"/>
</dbReference>
<feature type="domain" description="Endonuclease/exonuclease/phosphatase" evidence="11">
    <location>
        <begin position="7"/>
        <end position="220"/>
    </location>
</feature>
<keyword evidence="8" id="KW-0234">DNA repair</keyword>
<evidence type="ECO:0000256" key="6">
    <source>
        <dbReference type="ARBA" id="ARBA00022801"/>
    </source>
</evidence>
<dbReference type="PANTHER" id="PTHR22748">
    <property type="entry name" value="AP ENDONUCLEASE"/>
    <property type="match status" value="1"/>
</dbReference>
<comment type="similarity">
    <text evidence="2">Belongs to the DNA repair enzymes AP/ExoA family.</text>
</comment>
<keyword evidence="5" id="KW-0227">DNA damage</keyword>
<dbReference type="Proteomes" id="UP000694388">
    <property type="component" value="Unplaced"/>
</dbReference>
<evidence type="ECO:0000256" key="4">
    <source>
        <dbReference type="ARBA" id="ARBA00022723"/>
    </source>
</evidence>
<dbReference type="Ensembl" id="ENSEBUT00000017343.1">
    <property type="protein sequence ID" value="ENSEBUP00000016767.1"/>
    <property type="gene ID" value="ENSEBUG00000010520.1"/>
</dbReference>
<feature type="site" description="Important for catalytic activity" evidence="10">
    <location>
        <position position="197"/>
    </location>
</feature>
<evidence type="ECO:0000256" key="9">
    <source>
        <dbReference type="PIRSR" id="PIRSR604808-2"/>
    </source>
</evidence>
<dbReference type="GO" id="GO:0008311">
    <property type="term" value="F:double-stranded DNA 3'-5' DNA exonuclease activity"/>
    <property type="evidence" value="ECO:0007669"/>
    <property type="project" value="UniProtKB-EC"/>
</dbReference>
<feature type="binding site" evidence="9">
    <location>
        <position position="220"/>
    </location>
    <ligand>
        <name>Mg(2+)</name>
        <dbReference type="ChEBI" id="CHEBI:18420"/>
        <label>1</label>
    </ligand>
</feature>
<reference evidence="12" key="1">
    <citation type="submission" date="2025-08" db="UniProtKB">
        <authorList>
            <consortium name="Ensembl"/>
        </authorList>
    </citation>
    <scope>IDENTIFICATION</scope>
</reference>
<dbReference type="SUPFAM" id="SSF56219">
    <property type="entry name" value="DNase I-like"/>
    <property type="match status" value="1"/>
</dbReference>
<evidence type="ECO:0000256" key="10">
    <source>
        <dbReference type="PIRSR" id="PIRSR604808-3"/>
    </source>
</evidence>
<dbReference type="GeneTree" id="ENSGT01120000272480"/>
<evidence type="ECO:0000256" key="5">
    <source>
        <dbReference type="ARBA" id="ARBA00022763"/>
    </source>
</evidence>
<dbReference type="InterPro" id="IPR004808">
    <property type="entry name" value="AP_endonuc_1"/>
</dbReference>
<name>A0A8C4QK79_EPTBU</name>
<organism evidence="12 13">
    <name type="scientific">Eptatretus burgeri</name>
    <name type="common">Inshore hagfish</name>
    <dbReference type="NCBI Taxonomy" id="7764"/>
    <lineage>
        <taxon>Eukaryota</taxon>
        <taxon>Metazoa</taxon>
        <taxon>Chordata</taxon>
        <taxon>Craniata</taxon>
        <taxon>Vertebrata</taxon>
        <taxon>Cyclostomata</taxon>
        <taxon>Myxini</taxon>
        <taxon>Myxiniformes</taxon>
        <taxon>Myxinidae</taxon>
        <taxon>Eptatretinae</taxon>
        <taxon>Eptatretus</taxon>
    </lineage>
</organism>
<dbReference type="Pfam" id="PF03372">
    <property type="entry name" value="Exo_endo_phos"/>
    <property type="match status" value="1"/>
</dbReference>
<evidence type="ECO:0000256" key="7">
    <source>
        <dbReference type="ARBA" id="ARBA00022842"/>
    </source>
</evidence>
<feature type="binding site" evidence="9">
    <location>
        <position position="219"/>
    </location>
    <ligand>
        <name>Mg(2+)</name>
        <dbReference type="ChEBI" id="CHEBI:18420"/>
        <label>1</label>
    </ligand>
</feature>
<protein>
    <recommendedName>
        <fullName evidence="3">exodeoxyribonuclease III</fullName>
        <ecNumber evidence="3">3.1.11.2</ecNumber>
    </recommendedName>
</protein>
<dbReference type="GO" id="GO:0046872">
    <property type="term" value="F:metal ion binding"/>
    <property type="evidence" value="ECO:0007669"/>
    <property type="project" value="UniProtKB-KW"/>
</dbReference>
<keyword evidence="13" id="KW-1185">Reference proteome</keyword>